<dbReference type="EMBL" id="LAJY01000003">
    <property type="protein sequence ID" value="KJV11168.1"/>
    <property type="molecule type" value="Genomic_DNA"/>
</dbReference>
<dbReference type="AlphaFoldDB" id="A0A0F3IXA7"/>
<keyword evidence="1" id="KW-0812">Transmembrane</keyword>
<reference evidence="2 3" key="1">
    <citation type="submission" date="2015-03" db="EMBL/GenBank/DDBJ databases">
        <title>Draft genome sequence of Elstera litoralis.</title>
        <authorList>
            <person name="Rahalkar M.C."/>
            <person name="Dhakephalkar P.K."/>
            <person name="Pore S.D."/>
            <person name="Arora P."/>
            <person name="Kapse N.G."/>
            <person name="Pandit P.S."/>
        </authorList>
    </citation>
    <scope>NUCLEOTIDE SEQUENCE [LARGE SCALE GENOMIC DNA]</scope>
    <source>
        <strain evidence="2 3">Dia-1</strain>
    </source>
</reference>
<dbReference type="Proteomes" id="UP000033774">
    <property type="component" value="Unassembled WGS sequence"/>
</dbReference>
<protein>
    <submittedName>
        <fullName evidence="2">Uncharacterized protein</fullName>
    </submittedName>
</protein>
<sequence>MAVSAPPDAEDFRYGFTLYPVERDYHYPANHAGVGLLILLIAVLGLLSWAALEKVSDNLRHVKRIAETSTAAA</sequence>
<gene>
    <name evidence="2" type="ORF">VZ95_00145</name>
</gene>
<comment type="caution">
    <text evidence="2">The sequence shown here is derived from an EMBL/GenBank/DDBJ whole genome shotgun (WGS) entry which is preliminary data.</text>
</comment>
<evidence type="ECO:0000313" key="2">
    <source>
        <dbReference type="EMBL" id="KJV11168.1"/>
    </source>
</evidence>
<name>A0A0F3IXA7_9PROT</name>
<proteinExistence type="predicted"/>
<accession>A0A0F3IXA7</accession>
<keyword evidence="1" id="KW-0472">Membrane</keyword>
<feature type="transmembrane region" description="Helical" evidence="1">
    <location>
        <begin position="32"/>
        <end position="52"/>
    </location>
</feature>
<organism evidence="2 3">
    <name type="scientific">Elstera litoralis</name>
    <dbReference type="NCBI Taxonomy" id="552518"/>
    <lineage>
        <taxon>Bacteria</taxon>
        <taxon>Pseudomonadati</taxon>
        <taxon>Pseudomonadota</taxon>
        <taxon>Alphaproteobacteria</taxon>
        <taxon>Rhodospirillales</taxon>
        <taxon>Rhodospirillaceae</taxon>
        <taxon>Elstera</taxon>
    </lineage>
</organism>
<dbReference type="RefSeq" id="WP_045774085.1">
    <property type="nucleotide sequence ID" value="NZ_LAJY01000003.1"/>
</dbReference>
<keyword evidence="1" id="KW-1133">Transmembrane helix</keyword>
<keyword evidence="3" id="KW-1185">Reference proteome</keyword>
<evidence type="ECO:0000313" key="3">
    <source>
        <dbReference type="Proteomes" id="UP000033774"/>
    </source>
</evidence>
<evidence type="ECO:0000256" key="1">
    <source>
        <dbReference type="SAM" id="Phobius"/>
    </source>
</evidence>